<proteinExistence type="predicted"/>
<dbReference type="InterPro" id="IPR001111">
    <property type="entry name" value="TGF-b_propeptide"/>
</dbReference>
<organism evidence="3 4">
    <name type="scientific">Dendrosporobacter quercicolus</name>
    <dbReference type="NCBI Taxonomy" id="146817"/>
    <lineage>
        <taxon>Bacteria</taxon>
        <taxon>Bacillati</taxon>
        <taxon>Bacillota</taxon>
        <taxon>Negativicutes</taxon>
        <taxon>Selenomonadales</taxon>
        <taxon>Sporomusaceae</taxon>
        <taxon>Dendrosporobacter</taxon>
    </lineage>
</organism>
<dbReference type="STRING" id="146817.SAMN04488502_1162"/>
<keyword evidence="4" id="KW-1185">Reference proteome</keyword>
<name>A0A1G9ZZL3_9FIRM</name>
<evidence type="ECO:0000259" key="2">
    <source>
        <dbReference type="Pfam" id="PF19912"/>
    </source>
</evidence>
<dbReference type="Pfam" id="PF00688">
    <property type="entry name" value="TGFb_propeptide"/>
    <property type="match status" value="1"/>
</dbReference>
<dbReference type="RefSeq" id="WP_092075001.1">
    <property type="nucleotide sequence ID" value="NZ_FNHB01000016.1"/>
</dbReference>
<dbReference type="Pfam" id="PF19912">
    <property type="entry name" value="DUF6385"/>
    <property type="match status" value="1"/>
</dbReference>
<dbReference type="OrthoDB" id="1682407at2"/>
<evidence type="ECO:0000259" key="1">
    <source>
        <dbReference type="Pfam" id="PF00688"/>
    </source>
</evidence>
<sequence>MRTIFIKPPQHNAFWITKGISGNCMVCQRKPILLFGRQAGRVYRSLLQFDLSPLPQGLIILSARLACYIGYDECPGRIKTIDVYQIMSRYSLKRKLRRTPILTNSQPIDSKQTASGPAQVVCFDTTSLVQNWYSGAAVNLGILIKAHDETLNELTGLVSSRHPDSQQWPYLEIGYQEADASPGKCASSTLELQNNVVSADEWQQTPVVNILRFNYSYIVVNTGAHGAIAVLQQSADGRSWQDESGICRIAAGQSAALIPGFIVKYARLCYKSQFAGEATALTIYLQGRTSGR</sequence>
<protein>
    <submittedName>
        <fullName evidence="3">TGF-beta propeptide</fullName>
    </submittedName>
</protein>
<gene>
    <name evidence="3" type="ORF">SAMN04488502_1162</name>
</gene>
<dbReference type="Gene3D" id="2.60.120.970">
    <property type="match status" value="1"/>
</dbReference>
<dbReference type="NCBIfam" id="NF033679">
    <property type="entry name" value="DNRLRE_dom"/>
    <property type="match status" value="1"/>
</dbReference>
<evidence type="ECO:0000313" key="4">
    <source>
        <dbReference type="Proteomes" id="UP000214880"/>
    </source>
</evidence>
<feature type="domain" description="TGF-beta propeptide" evidence="1">
    <location>
        <begin position="46"/>
        <end position="171"/>
    </location>
</feature>
<dbReference type="AlphaFoldDB" id="A0A1G9ZZL3"/>
<feature type="domain" description="DUF6385" evidence="2">
    <location>
        <begin position="214"/>
        <end position="288"/>
    </location>
</feature>
<dbReference type="Proteomes" id="UP000214880">
    <property type="component" value="Unassembled WGS sequence"/>
</dbReference>
<accession>A0A1G9ZZL3</accession>
<dbReference type="EMBL" id="FNHB01000016">
    <property type="protein sequence ID" value="SDN26331.1"/>
    <property type="molecule type" value="Genomic_DNA"/>
</dbReference>
<evidence type="ECO:0000313" key="3">
    <source>
        <dbReference type="EMBL" id="SDN26331.1"/>
    </source>
</evidence>
<dbReference type="InterPro" id="IPR045965">
    <property type="entry name" value="DUF6385"/>
</dbReference>
<reference evidence="3 4" key="1">
    <citation type="submission" date="2016-10" db="EMBL/GenBank/DDBJ databases">
        <authorList>
            <person name="de Groot N.N."/>
        </authorList>
    </citation>
    <scope>NUCLEOTIDE SEQUENCE [LARGE SCALE GENOMIC DNA]</scope>
    <source>
        <strain evidence="3 4">DSM 1736</strain>
    </source>
</reference>